<evidence type="ECO:0000259" key="2">
    <source>
        <dbReference type="Pfam" id="PF01035"/>
    </source>
</evidence>
<feature type="domain" description="Methylated-DNA-[protein]-cysteine S-methyltransferase DNA binding" evidence="2">
    <location>
        <begin position="42"/>
        <end position="113"/>
    </location>
</feature>
<sequence length="145" mass="15745">MTTTLRAAVTLSRTRPFCDVGRPVPGRVPIWWRVVGPEEYVEAVLELVERIPPGRAMSYGAVADALAERSGRTSPRLVGSILARHGGGVPWHRVVTSSGRLPPGHEHQARARLLAEGTPLRGDGVDLRAAGWSPESGCDRRHKCE</sequence>
<dbReference type="PANTHER" id="PTHR42942">
    <property type="entry name" value="6-O-METHYLGUANINE DNA METHYLTRANSFERASE"/>
    <property type="match status" value="1"/>
</dbReference>
<dbReference type="InterPro" id="IPR014048">
    <property type="entry name" value="MethylDNA_cys_MeTrfase_DNA-bd"/>
</dbReference>
<keyword evidence="1" id="KW-0227">DNA damage</keyword>
<evidence type="ECO:0000256" key="1">
    <source>
        <dbReference type="ARBA" id="ARBA00022763"/>
    </source>
</evidence>
<dbReference type="Pfam" id="PF01035">
    <property type="entry name" value="DNA_binding_1"/>
    <property type="match status" value="1"/>
</dbReference>
<dbReference type="SUPFAM" id="SSF46767">
    <property type="entry name" value="Methylated DNA-protein cysteine methyltransferase, C-terminal domain"/>
    <property type="match status" value="1"/>
</dbReference>
<dbReference type="EMBL" id="BOQM01000002">
    <property type="protein sequence ID" value="GIM81584.1"/>
    <property type="molecule type" value="Genomic_DNA"/>
</dbReference>
<dbReference type="InterPro" id="IPR036388">
    <property type="entry name" value="WH-like_DNA-bd_sf"/>
</dbReference>
<dbReference type="Proteomes" id="UP000677457">
    <property type="component" value="Unassembled WGS sequence"/>
</dbReference>
<proteinExistence type="predicted"/>
<evidence type="ECO:0000313" key="4">
    <source>
        <dbReference type="Proteomes" id="UP000677457"/>
    </source>
</evidence>
<keyword evidence="4" id="KW-1185">Reference proteome</keyword>
<dbReference type="PANTHER" id="PTHR42942:SF1">
    <property type="entry name" value="ALKYLTRANSFERASE-LIKE PROTEIN 1"/>
    <property type="match status" value="1"/>
</dbReference>
<dbReference type="Gene3D" id="1.10.10.10">
    <property type="entry name" value="Winged helix-like DNA-binding domain superfamily/Winged helix DNA-binding domain"/>
    <property type="match status" value="1"/>
</dbReference>
<comment type="caution">
    <text evidence="3">The sequence shown here is derived from an EMBL/GenBank/DDBJ whole genome shotgun (WGS) entry which is preliminary data.</text>
</comment>
<dbReference type="InterPro" id="IPR052520">
    <property type="entry name" value="ATL_DNA_repair"/>
</dbReference>
<dbReference type="CDD" id="cd06445">
    <property type="entry name" value="ATase"/>
    <property type="match status" value="1"/>
</dbReference>
<reference evidence="3 4" key="1">
    <citation type="submission" date="2021-03" db="EMBL/GenBank/DDBJ databases">
        <title>Whole genome shotgun sequence of Salinispora arenicola NBRC 105043.</title>
        <authorList>
            <person name="Komaki H."/>
            <person name="Tamura T."/>
        </authorList>
    </citation>
    <scope>NUCLEOTIDE SEQUENCE [LARGE SCALE GENOMIC DNA]</scope>
    <source>
        <strain evidence="3 4">NBRC 105043</strain>
    </source>
</reference>
<organism evidence="3 4">
    <name type="scientific">Salinispora arenicola</name>
    <dbReference type="NCBI Taxonomy" id="168697"/>
    <lineage>
        <taxon>Bacteria</taxon>
        <taxon>Bacillati</taxon>
        <taxon>Actinomycetota</taxon>
        <taxon>Actinomycetes</taxon>
        <taxon>Micromonosporales</taxon>
        <taxon>Micromonosporaceae</taxon>
        <taxon>Salinispora</taxon>
    </lineage>
</organism>
<evidence type="ECO:0000313" key="3">
    <source>
        <dbReference type="EMBL" id="GIM81584.1"/>
    </source>
</evidence>
<name>A0ABQ4JNU2_SALAC</name>
<dbReference type="InterPro" id="IPR036217">
    <property type="entry name" value="MethylDNA_cys_MeTrfase_DNAb"/>
</dbReference>
<gene>
    <name evidence="3" type="ORF">Sar04_02880</name>
</gene>
<protein>
    <recommendedName>
        <fullName evidence="2">Methylated-DNA-[protein]-cysteine S-methyltransferase DNA binding domain-containing protein</fullName>
    </recommendedName>
</protein>
<accession>A0ABQ4JNU2</accession>